<accession>A0ABT7L9K4</accession>
<evidence type="ECO:0000313" key="2">
    <source>
        <dbReference type="EMBL" id="MDL4842059.1"/>
    </source>
</evidence>
<proteinExistence type="predicted"/>
<reference evidence="2 3" key="1">
    <citation type="submission" date="2023-06" db="EMBL/GenBank/DDBJ databases">
        <title>Aquibacillus rhizosphaerae LR5S19.</title>
        <authorList>
            <person name="Sun J.-Q."/>
        </authorList>
    </citation>
    <scope>NUCLEOTIDE SEQUENCE [LARGE SCALE GENOMIC DNA]</scope>
    <source>
        <strain evidence="2 3">LR5S19</strain>
    </source>
</reference>
<dbReference type="PANTHER" id="PTHR41878:SF1">
    <property type="entry name" value="TNPR PROTEIN"/>
    <property type="match status" value="1"/>
</dbReference>
<dbReference type="InterPro" id="IPR012912">
    <property type="entry name" value="Plasmid_pRiA4b_Orf3-like"/>
</dbReference>
<dbReference type="EMBL" id="JASTZU010000053">
    <property type="protein sequence ID" value="MDL4842059.1"/>
    <property type="molecule type" value="Genomic_DNA"/>
</dbReference>
<sequence length="231" mass="27600">MKAYQIKIELVDSTPLIWRRVMMPADATFNRLHDIIQNTMNFQSGYPYEPYHLFEFVLHEDNLVVTINEEEYQENKAYKKLYKHTTLDKEKDPFGAIARHLNTTIRKPQTLKIDPYIEKNGELDYVYDFGDGWRIKVILEETTEEYYYGYPTLIDGAETAPPEDVGGIPGYYDFLSIYHDDQHPDYKMMRTWADEQRYKEYDKEFINSCLKAIKYKKTEWDKLGKDPYKGY</sequence>
<dbReference type="Proteomes" id="UP001235343">
    <property type="component" value="Unassembled WGS sequence"/>
</dbReference>
<dbReference type="Pfam" id="PF07929">
    <property type="entry name" value="PRiA4_ORF3"/>
    <property type="match status" value="1"/>
</dbReference>
<dbReference type="SUPFAM" id="SSF159941">
    <property type="entry name" value="MM3350-like"/>
    <property type="match status" value="1"/>
</dbReference>
<comment type="caution">
    <text evidence="2">The sequence shown here is derived from an EMBL/GenBank/DDBJ whole genome shotgun (WGS) entry which is preliminary data.</text>
</comment>
<evidence type="ECO:0000313" key="3">
    <source>
        <dbReference type="Proteomes" id="UP001235343"/>
    </source>
</evidence>
<dbReference type="PANTHER" id="PTHR41878">
    <property type="entry name" value="LEXA REPRESSOR-RELATED"/>
    <property type="match status" value="1"/>
</dbReference>
<protein>
    <submittedName>
        <fullName evidence="2">Plasmid pRiA4b ORF-3 family protein</fullName>
    </submittedName>
</protein>
<dbReference type="RefSeq" id="WP_285933348.1">
    <property type="nucleotide sequence ID" value="NZ_JASTZU010000053.1"/>
</dbReference>
<feature type="domain" description="Plasmid pRiA4b Orf3-like" evidence="1">
    <location>
        <begin position="2"/>
        <end position="207"/>
    </location>
</feature>
<organism evidence="2 3">
    <name type="scientific">Aquibacillus rhizosphaerae</name>
    <dbReference type="NCBI Taxonomy" id="3051431"/>
    <lineage>
        <taxon>Bacteria</taxon>
        <taxon>Bacillati</taxon>
        <taxon>Bacillota</taxon>
        <taxon>Bacilli</taxon>
        <taxon>Bacillales</taxon>
        <taxon>Bacillaceae</taxon>
        <taxon>Aquibacillus</taxon>
    </lineage>
</organism>
<name>A0ABT7L9K4_9BACI</name>
<dbReference type="InterPro" id="IPR024047">
    <property type="entry name" value="MM3350-like_sf"/>
</dbReference>
<keyword evidence="3" id="KW-1185">Reference proteome</keyword>
<gene>
    <name evidence="2" type="ORF">QQS35_16595</name>
</gene>
<evidence type="ECO:0000259" key="1">
    <source>
        <dbReference type="Pfam" id="PF07929"/>
    </source>
</evidence>
<dbReference type="Gene3D" id="3.10.290.30">
    <property type="entry name" value="MM3350-like"/>
    <property type="match status" value="1"/>
</dbReference>